<comment type="caution">
    <text evidence="1">The sequence shown here is derived from an EMBL/GenBank/DDBJ whole genome shotgun (WGS) entry which is preliminary data.</text>
</comment>
<keyword evidence="2" id="KW-1185">Reference proteome</keyword>
<proteinExistence type="predicted"/>
<organism evidence="1 2">
    <name type="scientific">Fusarium heterosporum</name>
    <dbReference type="NCBI Taxonomy" id="42747"/>
    <lineage>
        <taxon>Eukaryota</taxon>
        <taxon>Fungi</taxon>
        <taxon>Dikarya</taxon>
        <taxon>Ascomycota</taxon>
        <taxon>Pezizomycotina</taxon>
        <taxon>Sordariomycetes</taxon>
        <taxon>Hypocreomycetidae</taxon>
        <taxon>Hypocreales</taxon>
        <taxon>Nectriaceae</taxon>
        <taxon>Fusarium</taxon>
        <taxon>Fusarium heterosporum species complex</taxon>
    </lineage>
</organism>
<protein>
    <submittedName>
        <fullName evidence="1">Uncharacterized protein</fullName>
    </submittedName>
</protein>
<accession>A0A8H5SVZ8</accession>
<name>A0A8H5SVZ8_FUSHE</name>
<sequence length="278" mass="32398">MNVMNDWHRIPPPQREIFNLDDVRRQTNHFLNVVARTGLISFSLQVYQLPGEANCRYHFYCDLNESVQFRDAHCEIASIHAIALWMEPKDDGLTGELNVRMVIKNRPFMHPLASFEFPLKNAGRPCNLNLSLINVINILQGTSVDLPEAERTNLLRFKFWTSQGNFRGYRDVLTQWMVRLNNTETVGWFCFNQSVEDTKYVDLEEVMEDIAFGSIIAGVFTSDLTPDLERMITVQVKYNSVRRGLWLDRGVNRTTYQHGERLPYEGPLEWSLSDLYRD</sequence>
<dbReference type="OrthoDB" id="5120070at2759"/>
<dbReference type="AlphaFoldDB" id="A0A8H5SVZ8"/>
<dbReference type="Proteomes" id="UP000567885">
    <property type="component" value="Unassembled WGS sequence"/>
</dbReference>
<evidence type="ECO:0000313" key="2">
    <source>
        <dbReference type="Proteomes" id="UP000567885"/>
    </source>
</evidence>
<evidence type="ECO:0000313" key="1">
    <source>
        <dbReference type="EMBL" id="KAF5660056.1"/>
    </source>
</evidence>
<reference evidence="1 2" key="1">
    <citation type="submission" date="2020-05" db="EMBL/GenBank/DDBJ databases">
        <title>Identification and distribution of gene clusters putatively required for synthesis of sphingolipid metabolism inhibitors in phylogenetically diverse species of the filamentous fungus Fusarium.</title>
        <authorList>
            <person name="Kim H.-S."/>
            <person name="Busman M."/>
            <person name="Brown D.W."/>
            <person name="Divon H."/>
            <person name="Uhlig S."/>
            <person name="Proctor R.H."/>
        </authorList>
    </citation>
    <scope>NUCLEOTIDE SEQUENCE [LARGE SCALE GENOMIC DNA]</scope>
    <source>
        <strain evidence="1 2">NRRL 20693</strain>
    </source>
</reference>
<gene>
    <name evidence="1" type="ORF">FHETE_9166</name>
</gene>
<dbReference type="EMBL" id="JAAGWQ010000201">
    <property type="protein sequence ID" value="KAF5660056.1"/>
    <property type="molecule type" value="Genomic_DNA"/>
</dbReference>